<protein>
    <submittedName>
        <fullName evidence="3">Uncharacterized protein</fullName>
    </submittedName>
</protein>
<sequence>MAATSEEINLEVSTYQHGDDIFTSSSFFDSKEERPNYLSLGIADFLKNEGYLPKGSEIFVPTQAAITPSWESLGWFCIYEIAFRVGFRIPCPPIFRETIEALGLSPCQLMPSCWKLLYGVSFICQKYDLPLSAQDIINNYYARGYGRGKVIFRIRPNCPHLITNLDSGDDKMWCEKFMFIKKSSLGEDGAFIPESLSNKVSEEWKVASSPESTARVDAFLACPEVERSWSELSKIMFSSHTRVDPKPLKIEGPPDAVTKGTTPGPRTRGRLNVVNVKERVETLKKTGVTTAALPKFRPLKITSGTRVAPEVSEVSKEKVTSAPKGKSVQFNEPVSNTTETKKRKIAEVFGVDFSEEEVPNLPLNKGQRYIDLHKEVATARVFEIGSEGLAQRSAHAAFQTLESIAALGCVIQQERANSSGLQDKVVGLEATCASLRKELSQEMKAVLSAQSKVKELEALVEKSGTEVSELQLKVAELESAQDSREHDLVLYYSLCTKIHMMRATDEERKDWDLNAEEELYKQLFLGEEVLESLDVTPSREAGGDAEEGPHASSSGLADKEEDDDES</sequence>
<evidence type="ECO:0000256" key="2">
    <source>
        <dbReference type="SAM" id="MobiDB-lite"/>
    </source>
</evidence>
<gene>
    <name evidence="3" type="ORF">RND81_02G179100</name>
</gene>
<dbReference type="AlphaFoldDB" id="A0AAW1MYT9"/>
<comment type="caution">
    <text evidence="3">The sequence shown here is derived from an EMBL/GenBank/DDBJ whole genome shotgun (WGS) entry which is preliminary data.</text>
</comment>
<keyword evidence="4" id="KW-1185">Reference proteome</keyword>
<name>A0AAW1MYT9_SAPOF</name>
<dbReference type="Proteomes" id="UP001443914">
    <property type="component" value="Unassembled WGS sequence"/>
</dbReference>
<reference evidence="3" key="1">
    <citation type="submission" date="2024-03" db="EMBL/GenBank/DDBJ databases">
        <title>WGS assembly of Saponaria officinalis var. Norfolk2.</title>
        <authorList>
            <person name="Jenkins J."/>
            <person name="Shu S."/>
            <person name="Grimwood J."/>
            <person name="Barry K."/>
            <person name="Goodstein D."/>
            <person name="Schmutz J."/>
            <person name="Leebens-Mack J."/>
            <person name="Osbourn A."/>
        </authorList>
    </citation>
    <scope>NUCLEOTIDE SEQUENCE [LARGE SCALE GENOMIC DNA]</scope>
    <source>
        <strain evidence="3">JIC</strain>
    </source>
</reference>
<feature type="coiled-coil region" evidence="1">
    <location>
        <begin position="453"/>
        <end position="480"/>
    </location>
</feature>
<evidence type="ECO:0000313" key="3">
    <source>
        <dbReference type="EMBL" id="KAK9750187.1"/>
    </source>
</evidence>
<feature type="region of interest" description="Disordered" evidence="2">
    <location>
        <begin position="534"/>
        <end position="566"/>
    </location>
</feature>
<organism evidence="3 4">
    <name type="scientific">Saponaria officinalis</name>
    <name type="common">Common soapwort</name>
    <name type="synonym">Lychnis saponaria</name>
    <dbReference type="NCBI Taxonomy" id="3572"/>
    <lineage>
        <taxon>Eukaryota</taxon>
        <taxon>Viridiplantae</taxon>
        <taxon>Streptophyta</taxon>
        <taxon>Embryophyta</taxon>
        <taxon>Tracheophyta</taxon>
        <taxon>Spermatophyta</taxon>
        <taxon>Magnoliopsida</taxon>
        <taxon>eudicotyledons</taxon>
        <taxon>Gunneridae</taxon>
        <taxon>Pentapetalae</taxon>
        <taxon>Caryophyllales</taxon>
        <taxon>Caryophyllaceae</taxon>
        <taxon>Caryophylleae</taxon>
        <taxon>Saponaria</taxon>
    </lineage>
</organism>
<feature type="region of interest" description="Disordered" evidence="2">
    <location>
        <begin position="314"/>
        <end position="335"/>
    </location>
</feature>
<dbReference type="EMBL" id="JBDFQZ010000002">
    <property type="protein sequence ID" value="KAK9750187.1"/>
    <property type="molecule type" value="Genomic_DNA"/>
</dbReference>
<evidence type="ECO:0000256" key="1">
    <source>
        <dbReference type="SAM" id="Coils"/>
    </source>
</evidence>
<proteinExistence type="predicted"/>
<accession>A0AAW1MYT9</accession>
<feature type="region of interest" description="Disordered" evidence="2">
    <location>
        <begin position="246"/>
        <end position="268"/>
    </location>
</feature>
<evidence type="ECO:0000313" key="4">
    <source>
        <dbReference type="Proteomes" id="UP001443914"/>
    </source>
</evidence>
<keyword evidence="1" id="KW-0175">Coiled coil</keyword>